<name>A0AAV2CY64_9ROSI</name>
<dbReference type="EMBL" id="OZ034814">
    <property type="protein sequence ID" value="CAL1361477.1"/>
    <property type="molecule type" value="Genomic_DNA"/>
</dbReference>
<dbReference type="PANTHER" id="PTHR46890:SF48">
    <property type="entry name" value="RNA-DIRECTED DNA POLYMERASE"/>
    <property type="match status" value="1"/>
</dbReference>
<gene>
    <name evidence="1" type="ORF">LTRI10_LOCUS8851</name>
</gene>
<dbReference type="Proteomes" id="UP001497516">
    <property type="component" value="Chromosome 10"/>
</dbReference>
<organism evidence="1 2">
    <name type="scientific">Linum trigynum</name>
    <dbReference type="NCBI Taxonomy" id="586398"/>
    <lineage>
        <taxon>Eukaryota</taxon>
        <taxon>Viridiplantae</taxon>
        <taxon>Streptophyta</taxon>
        <taxon>Embryophyta</taxon>
        <taxon>Tracheophyta</taxon>
        <taxon>Spermatophyta</taxon>
        <taxon>Magnoliopsida</taxon>
        <taxon>eudicotyledons</taxon>
        <taxon>Gunneridae</taxon>
        <taxon>Pentapetalae</taxon>
        <taxon>rosids</taxon>
        <taxon>fabids</taxon>
        <taxon>Malpighiales</taxon>
        <taxon>Linaceae</taxon>
        <taxon>Linum</taxon>
    </lineage>
</organism>
<reference evidence="1 2" key="1">
    <citation type="submission" date="2024-04" db="EMBL/GenBank/DDBJ databases">
        <authorList>
            <person name="Fracassetti M."/>
        </authorList>
    </citation>
    <scope>NUCLEOTIDE SEQUENCE [LARGE SCALE GENOMIC DNA]</scope>
</reference>
<protein>
    <submittedName>
        <fullName evidence="1">Uncharacterized protein</fullName>
    </submittedName>
</protein>
<evidence type="ECO:0000313" key="2">
    <source>
        <dbReference type="Proteomes" id="UP001497516"/>
    </source>
</evidence>
<sequence length="249" mass="28053">MREIKLALKKFNKEVYGNLQDQVKEAADALQSANIKAFSTPTAEHFESVIHAKDRYDQISKAYESFCWQKSRVSWLTIGDKCSNFFYQAVKIRNSKRAIRKLVKESGEEVYQTDLIVEEVIGFYKKLLGETNLEINPSEEEVQQLVQHKIPQAECADLIKTITVEEIRNVIFGMSSQKAPGPDGFSAGFFKKTWGIIGDDVSKGILFFFNSGNLPSGINSTAVSLLPKVPNADSLKNFRPISCINFLTR</sequence>
<proteinExistence type="predicted"/>
<evidence type="ECO:0000313" key="1">
    <source>
        <dbReference type="EMBL" id="CAL1361477.1"/>
    </source>
</evidence>
<accession>A0AAV2CY64</accession>
<dbReference type="AlphaFoldDB" id="A0AAV2CY64"/>
<keyword evidence="2" id="KW-1185">Reference proteome</keyword>
<dbReference type="PANTHER" id="PTHR46890">
    <property type="entry name" value="NON-LTR RETROLELEMENT REVERSE TRANSCRIPTASE-LIKE PROTEIN-RELATED"/>
    <property type="match status" value="1"/>
</dbReference>
<dbReference type="InterPro" id="IPR052343">
    <property type="entry name" value="Retrotransposon-Effector_Assoc"/>
</dbReference>